<dbReference type="AlphaFoldDB" id="A0A177CXI0"/>
<keyword evidence="4 8" id="KW-0560">Oxidoreductase</keyword>
<evidence type="ECO:0000256" key="4">
    <source>
        <dbReference type="ARBA" id="ARBA00023002"/>
    </source>
</evidence>
<gene>
    <name evidence="10" type="ORF">CC84DRAFT_1224782</name>
</gene>
<proteinExistence type="inferred from homology"/>
<dbReference type="CDD" id="cd11062">
    <property type="entry name" value="CYP58-like"/>
    <property type="match status" value="1"/>
</dbReference>
<dbReference type="InterPro" id="IPR050121">
    <property type="entry name" value="Cytochrome_P450_monoxygenase"/>
</dbReference>
<sequence>MYFILPVLGSSLAYAIFVLYRRLYLSPVAHFPGPKLAAATYWYEFYYDIILGGKYIWKVQEMHREYGPVIRINPGGLHVADPAFWDVMYTHSTERNRRDKWEWETWGIGIPTSMLGTAPHALHRVRRSAVNPFFSKQNVRRLEPGIEERVGALVGRLRKRKERGEVVRMDHAYSAFTNDVVVQYCFDRSDHHIEAPGFDPSFHETSFGAAKAISLLKHLPWLLTIMRALPESIAMKMGDEVSANIKLTKERMGQIEDLRKTGFEKEEQEHKTIFHTLLRSDLPAEEKETRRLAEEAVLLVGAGTHTTSWVLTVITFYLLSNPALLRKLRDELRTLLPEVDSFAPLVELEKLPFLTAVLKEGLRLGHGAAARSSRIAPDASLKCGDWTVPPRTPVAMTIPLTHLDESIFPDALTFEPHRWLGGNTAHLDKYLVAFSKGSRACVGMNLAWAELYLCIARVFRQFGSREVRESGDVGCMELYKTDASDVEVASDAFFPMVREGSKGVRVRISSPKVVDL</sequence>
<dbReference type="InterPro" id="IPR001128">
    <property type="entry name" value="Cyt_P450"/>
</dbReference>
<evidence type="ECO:0000256" key="5">
    <source>
        <dbReference type="ARBA" id="ARBA00023004"/>
    </source>
</evidence>
<dbReference type="Proteomes" id="UP000077069">
    <property type="component" value="Unassembled WGS sequence"/>
</dbReference>
<keyword evidence="9" id="KW-0472">Membrane</keyword>
<keyword evidence="5 7" id="KW-0408">Iron</keyword>
<comment type="cofactor">
    <cofactor evidence="1 7">
        <name>heme</name>
        <dbReference type="ChEBI" id="CHEBI:30413"/>
    </cofactor>
</comment>
<evidence type="ECO:0000313" key="11">
    <source>
        <dbReference type="Proteomes" id="UP000077069"/>
    </source>
</evidence>
<feature type="binding site" description="axial binding residue" evidence="7">
    <location>
        <position position="441"/>
    </location>
    <ligand>
        <name>heme</name>
        <dbReference type="ChEBI" id="CHEBI:30413"/>
    </ligand>
    <ligandPart>
        <name>Fe</name>
        <dbReference type="ChEBI" id="CHEBI:18248"/>
    </ligandPart>
</feature>
<dbReference type="GO" id="GO:0016705">
    <property type="term" value="F:oxidoreductase activity, acting on paired donors, with incorporation or reduction of molecular oxygen"/>
    <property type="evidence" value="ECO:0007669"/>
    <property type="project" value="InterPro"/>
</dbReference>
<dbReference type="InterPro" id="IPR002401">
    <property type="entry name" value="Cyt_P450_E_grp-I"/>
</dbReference>
<dbReference type="OrthoDB" id="3945418at2759"/>
<dbReference type="InParanoid" id="A0A177CXI0"/>
<comment type="similarity">
    <text evidence="2 8">Belongs to the cytochrome P450 family.</text>
</comment>
<protein>
    <submittedName>
        <fullName evidence="10">Cytochrome P450</fullName>
    </submittedName>
</protein>
<dbReference type="GO" id="GO:0005506">
    <property type="term" value="F:iron ion binding"/>
    <property type="evidence" value="ECO:0007669"/>
    <property type="project" value="InterPro"/>
</dbReference>
<reference evidence="10 11" key="1">
    <citation type="submission" date="2016-05" db="EMBL/GenBank/DDBJ databases">
        <title>Comparative analysis of secretome profiles of manganese(II)-oxidizing ascomycete fungi.</title>
        <authorList>
            <consortium name="DOE Joint Genome Institute"/>
            <person name="Zeiner C.A."/>
            <person name="Purvine S.O."/>
            <person name="Zink E.M."/>
            <person name="Wu S."/>
            <person name="Pasa-Tolic L."/>
            <person name="Chaput D.L."/>
            <person name="Haridas S."/>
            <person name="Grigoriev I.V."/>
            <person name="Santelli C.M."/>
            <person name="Hansel C.M."/>
        </authorList>
    </citation>
    <scope>NUCLEOTIDE SEQUENCE [LARGE SCALE GENOMIC DNA]</scope>
    <source>
        <strain evidence="10 11">AP3s5-JAC2a</strain>
    </source>
</reference>
<accession>A0A177CXI0</accession>
<evidence type="ECO:0000256" key="6">
    <source>
        <dbReference type="ARBA" id="ARBA00023033"/>
    </source>
</evidence>
<evidence type="ECO:0000256" key="9">
    <source>
        <dbReference type="SAM" id="Phobius"/>
    </source>
</evidence>
<evidence type="ECO:0000256" key="8">
    <source>
        <dbReference type="RuleBase" id="RU000461"/>
    </source>
</evidence>
<dbReference type="GeneID" id="28767034"/>
<dbReference type="Gene3D" id="1.10.630.10">
    <property type="entry name" value="Cytochrome P450"/>
    <property type="match status" value="1"/>
</dbReference>
<evidence type="ECO:0000256" key="2">
    <source>
        <dbReference type="ARBA" id="ARBA00010617"/>
    </source>
</evidence>
<dbReference type="InterPro" id="IPR036396">
    <property type="entry name" value="Cyt_P450_sf"/>
</dbReference>
<evidence type="ECO:0000256" key="1">
    <source>
        <dbReference type="ARBA" id="ARBA00001971"/>
    </source>
</evidence>
<dbReference type="PRINTS" id="PR00385">
    <property type="entry name" value="P450"/>
</dbReference>
<evidence type="ECO:0000256" key="3">
    <source>
        <dbReference type="ARBA" id="ARBA00022723"/>
    </source>
</evidence>
<dbReference type="SUPFAM" id="SSF48264">
    <property type="entry name" value="Cytochrome P450"/>
    <property type="match status" value="1"/>
</dbReference>
<keyword evidence="7 8" id="KW-0349">Heme</keyword>
<dbReference type="EMBL" id="KV441548">
    <property type="protein sequence ID" value="OAG11560.1"/>
    <property type="molecule type" value="Genomic_DNA"/>
</dbReference>
<dbReference type="InterPro" id="IPR017972">
    <property type="entry name" value="Cyt_P450_CS"/>
</dbReference>
<dbReference type="PRINTS" id="PR00463">
    <property type="entry name" value="EP450I"/>
</dbReference>
<dbReference type="GO" id="GO:0004497">
    <property type="term" value="F:monooxygenase activity"/>
    <property type="evidence" value="ECO:0007669"/>
    <property type="project" value="UniProtKB-KW"/>
</dbReference>
<keyword evidence="9" id="KW-0812">Transmembrane</keyword>
<dbReference type="Pfam" id="PF00067">
    <property type="entry name" value="p450"/>
    <property type="match status" value="1"/>
</dbReference>
<dbReference type="PROSITE" id="PS00086">
    <property type="entry name" value="CYTOCHROME_P450"/>
    <property type="match status" value="1"/>
</dbReference>
<dbReference type="RefSeq" id="XP_018041925.1">
    <property type="nucleotide sequence ID" value="XM_018183548.1"/>
</dbReference>
<name>A0A177CXI0_9PLEO</name>
<evidence type="ECO:0000256" key="7">
    <source>
        <dbReference type="PIRSR" id="PIRSR602401-1"/>
    </source>
</evidence>
<dbReference type="PANTHER" id="PTHR24305">
    <property type="entry name" value="CYTOCHROME P450"/>
    <property type="match status" value="1"/>
</dbReference>
<evidence type="ECO:0000313" key="10">
    <source>
        <dbReference type="EMBL" id="OAG11560.1"/>
    </source>
</evidence>
<feature type="transmembrane region" description="Helical" evidence="9">
    <location>
        <begin position="296"/>
        <end position="319"/>
    </location>
</feature>
<keyword evidence="3 7" id="KW-0479">Metal-binding</keyword>
<dbReference type="STRING" id="1460663.A0A177CXI0"/>
<organism evidence="10 11">
    <name type="scientific">Paraphaeosphaeria sporulosa</name>
    <dbReference type="NCBI Taxonomy" id="1460663"/>
    <lineage>
        <taxon>Eukaryota</taxon>
        <taxon>Fungi</taxon>
        <taxon>Dikarya</taxon>
        <taxon>Ascomycota</taxon>
        <taxon>Pezizomycotina</taxon>
        <taxon>Dothideomycetes</taxon>
        <taxon>Pleosporomycetidae</taxon>
        <taxon>Pleosporales</taxon>
        <taxon>Massarineae</taxon>
        <taxon>Didymosphaeriaceae</taxon>
        <taxon>Paraphaeosphaeria</taxon>
    </lineage>
</organism>
<dbReference type="PANTHER" id="PTHR24305:SF157">
    <property type="entry name" value="N-ACETYLTRYPTOPHAN 6-HYDROXYLASE IVOC-RELATED"/>
    <property type="match status" value="1"/>
</dbReference>
<keyword evidence="11" id="KW-1185">Reference proteome</keyword>
<keyword evidence="6 8" id="KW-0503">Monooxygenase</keyword>
<keyword evidence="9" id="KW-1133">Transmembrane helix</keyword>
<dbReference type="GO" id="GO:0020037">
    <property type="term" value="F:heme binding"/>
    <property type="evidence" value="ECO:0007669"/>
    <property type="project" value="InterPro"/>
</dbReference>